<dbReference type="EMBL" id="CAADIA010000001">
    <property type="protein sequence ID" value="VFR19036.1"/>
    <property type="molecule type" value="Genomic_DNA"/>
</dbReference>
<dbReference type="SUPFAM" id="SSF117396">
    <property type="entry name" value="TM1631-like"/>
    <property type="match status" value="1"/>
</dbReference>
<proteinExistence type="predicted"/>
<gene>
    <name evidence="1" type="ORF">ANK1_1227</name>
    <name evidence="4" type="ORF">ANK2_1228</name>
    <name evidence="3" type="ORF">BER1_1435</name>
    <name evidence="2" type="ORF">BER2_1371</name>
</gene>
<sequence>MTSRTTPSRPRHPAALRIGISGWRYAPWRGSFYPDDLTQNHELAWASRQFCSIELNGSFYSLQTPARYRRWRDDTPQGFVFSVKAPRYITHIRRLHDVRTPMANFMASGVLALGDKLGPMLWQLPPSLAFDARLLENFLALLPRDTDAASALARKHEHRLDGRAALTPLTSQALRHALEVRHDSFADPAVAQMLRHYGVALVVADTAGKWPVLEDVTADFLYLRLHGDKKRYESGYDDPAIERWAKRITRWSRGGEPADARRVDGRAPRAAHRDVYCYFDNDVKVCAPRDARSLMRRLRVPLAPVAPAQR</sequence>
<dbReference type="Pfam" id="PF01904">
    <property type="entry name" value="DUF72"/>
    <property type="match status" value="1"/>
</dbReference>
<evidence type="ECO:0008006" key="5">
    <source>
        <dbReference type="Google" id="ProtNLM"/>
    </source>
</evidence>
<organism evidence="4">
    <name type="scientific">plant metagenome</name>
    <dbReference type="NCBI Taxonomy" id="1297885"/>
    <lineage>
        <taxon>unclassified sequences</taxon>
        <taxon>metagenomes</taxon>
        <taxon>organismal metagenomes</taxon>
    </lineage>
</organism>
<name>A0A484TAK6_9ZZZZ</name>
<accession>A0A484TAK6</accession>
<dbReference type="PANTHER" id="PTHR30348">
    <property type="entry name" value="UNCHARACTERIZED PROTEIN YECE"/>
    <property type="match status" value="1"/>
</dbReference>
<evidence type="ECO:0000313" key="3">
    <source>
        <dbReference type="EMBL" id="VFR46247.1"/>
    </source>
</evidence>
<evidence type="ECO:0000313" key="1">
    <source>
        <dbReference type="EMBL" id="VFR19036.1"/>
    </source>
</evidence>
<dbReference type="EMBL" id="CAADIF010000007">
    <property type="protein sequence ID" value="VFR71277.1"/>
    <property type="molecule type" value="Genomic_DNA"/>
</dbReference>
<evidence type="ECO:0000313" key="2">
    <source>
        <dbReference type="EMBL" id="VFR41399.1"/>
    </source>
</evidence>
<dbReference type="Gene3D" id="3.20.20.410">
    <property type="entry name" value="Protein of unknown function UPF0759"/>
    <property type="match status" value="1"/>
</dbReference>
<reference evidence="4" key="1">
    <citation type="submission" date="2019-03" db="EMBL/GenBank/DDBJ databases">
        <authorList>
            <person name="Danneels B."/>
        </authorList>
    </citation>
    <scope>NUCLEOTIDE SEQUENCE</scope>
</reference>
<evidence type="ECO:0000313" key="4">
    <source>
        <dbReference type="EMBL" id="VFR71277.1"/>
    </source>
</evidence>
<dbReference type="AlphaFoldDB" id="A0A484TAK6"/>
<protein>
    <recommendedName>
        <fullName evidence="5">DUF72 domain-containing protein</fullName>
    </recommendedName>
</protein>
<dbReference type="PANTHER" id="PTHR30348:SF4">
    <property type="entry name" value="DUF72 DOMAIN-CONTAINING PROTEIN"/>
    <property type="match status" value="1"/>
</dbReference>
<dbReference type="InterPro" id="IPR002763">
    <property type="entry name" value="DUF72"/>
</dbReference>
<dbReference type="InterPro" id="IPR036520">
    <property type="entry name" value="UPF0759_sf"/>
</dbReference>
<dbReference type="EMBL" id="CAADIE010000029">
    <property type="protein sequence ID" value="VFR46247.1"/>
    <property type="molecule type" value="Genomic_DNA"/>
</dbReference>
<dbReference type="EMBL" id="CAADIH010000013">
    <property type="protein sequence ID" value="VFR41399.1"/>
    <property type="molecule type" value="Genomic_DNA"/>
</dbReference>